<dbReference type="SMART" id="SM00504">
    <property type="entry name" value="Ubox"/>
    <property type="match status" value="1"/>
</dbReference>
<feature type="compositionally biased region" description="Polar residues" evidence="2">
    <location>
        <begin position="507"/>
        <end position="517"/>
    </location>
</feature>
<dbReference type="GO" id="GO:0005634">
    <property type="term" value="C:nucleus"/>
    <property type="evidence" value="ECO:0007669"/>
    <property type="project" value="TreeGrafter"/>
</dbReference>
<dbReference type="GO" id="GO:0034450">
    <property type="term" value="F:ubiquitin-ubiquitin ligase activity"/>
    <property type="evidence" value="ECO:0007669"/>
    <property type="project" value="InterPro"/>
</dbReference>
<feature type="domain" description="U-box" evidence="3">
    <location>
        <begin position="1056"/>
        <end position="1121"/>
    </location>
</feature>
<accession>A0A5J4VCN4</accession>
<comment type="caution">
    <text evidence="4">The sequence shown here is derived from an EMBL/GenBank/DDBJ whole genome shotgun (WGS) entry which is preliminary data.</text>
</comment>
<dbReference type="PANTHER" id="PTHR13931">
    <property type="entry name" value="UBIQUITINATION FACTOR E4"/>
    <property type="match status" value="1"/>
</dbReference>
<dbReference type="InterPro" id="IPR013083">
    <property type="entry name" value="Znf_RING/FYVE/PHD"/>
</dbReference>
<dbReference type="GO" id="GO:0005737">
    <property type="term" value="C:cytoplasm"/>
    <property type="evidence" value="ECO:0007669"/>
    <property type="project" value="TreeGrafter"/>
</dbReference>
<feature type="region of interest" description="Disordered" evidence="2">
    <location>
        <begin position="495"/>
        <end position="528"/>
    </location>
</feature>
<dbReference type="OrthoDB" id="20295at2759"/>
<organism evidence="4 5">
    <name type="scientific">Streblomastix strix</name>
    <dbReference type="NCBI Taxonomy" id="222440"/>
    <lineage>
        <taxon>Eukaryota</taxon>
        <taxon>Metamonada</taxon>
        <taxon>Preaxostyla</taxon>
        <taxon>Oxymonadida</taxon>
        <taxon>Streblomastigidae</taxon>
        <taxon>Streblomastix</taxon>
    </lineage>
</organism>
<sequence>CQQGLTPESLQVNLIKPISEDKQQAYWKDGTFLFDQSLPLSISFLYFLECFCVHNIERTKYQPDVWQMNTHMFCINVCSGLLRLCEYFTVIPNIDSEDLDEVIEQSKDKKKEEIKEIDKQKKQNVGQITELKSVKDVDEYIGGIRDQQMSDNNKELIQKPMTPSQFGIQVGYMKLKTPMREVVFGRTNQNNYHQQNQGTTDLKKWRGLSGATQAELNKNKLLNRIELHFPYYSETNQIAFMEPRLSLRSGIQTIEPTLRELISARTDQPFPFKFQKATQYMYLTIHALHVGLMTVLRFYKGFIETFVDQIHEINPVLHELVYAPFPSLFTSPYPSIMATTDRFIEFIRSICMKQEIQHNKKLAHQIIIKEGDMQQAIALLTKPLQSTNFNYSPAVAAIHSNAIHNLHPAFRDQPHEIVINTLTAIRSAKLMLEQSVGFNVVIAYGDILERTAKFYDFISWMLLRQMGEVGGYGLAADDQYEDDIGFWDYNQNIQQQKKDEQVKKDNSGSQTSSNRRSASPVSQPRGVSSSSSAIASSFLLKHPLVAIQPLFIIEDMKNLIQMLLFNKTTIGFLIHAKNILHLMAFFVLNFQMISHQQTIIEIGEILSQILAPQIDRIDIQEEEDDEFIDSYSIGDKNIFGMPDNEDEILAIKLSNQDLQPKISDKKGIKQSIKEEDERDQSRIQMCYLLLSHPPLFYLFPRALLTFFPNIEKVPNQSDSSSEGDRMRIRFMFAQSMRMMLNDDQLCPILIKMMWERCSDLEGISDGSSFSGQNKEIQQQQSSITSGSQISDDNQFNGAYNYLQVLSHISNDIRTYFDFVTSQIIEIQDRINKMDLFRRQHSDAELREELQVTKHFEVLAHLPRTCAINSDRLNELFKIFISLIRIGPVAKFDSKSFGPIIMNLNFIAATLTDKNSKKLMIPNPKGYKWNPLQIAGLVFDSIVAIIEAPKTLHEAIQLSKKSISEFRRSESPPPNLSIDENGMNESSFINSTHIDSIQFSVDAFNQIGEIIDFKSYRTQHRISFYKSLMAAIKKAVQTNKQSDFDLFLDSECWNEPDLVDPIMSTLIRNAVLVPTGDTFLSVDRKSITMYILQEGKNPFTREPMTLDAIKPDFGLQKKVDLFIAKKRIKFEQKKNKE</sequence>
<evidence type="ECO:0000313" key="4">
    <source>
        <dbReference type="EMBL" id="KAA6380269.1"/>
    </source>
</evidence>
<evidence type="ECO:0000259" key="3">
    <source>
        <dbReference type="SMART" id="SM00504"/>
    </source>
</evidence>
<dbReference type="Proteomes" id="UP000324800">
    <property type="component" value="Unassembled WGS sequence"/>
</dbReference>
<evidence type="ECO:0000256" key="1">
    <source>
        <dbReference type="SAM" id="Coils"/>
    </source>
</evidence>
<dbReference type="PANTHER" id="PTHR13931:SF2">
    <property type="entry name" value="UBIQUITIN CONJUGATION FACTOR E4 B"/>
    <property type="match status" value="1"/>
</dbReference>
<feature type="compositionally biased region" description="Low complexity" evidence="2">
    <location>
        <begin position="776"/>
        <end position="787"/>
    </location>
</feature>
<dbReference type="Pfam" id="PF04564">
    <property type="entry name" value="U-box"/>
    <property type="match status" value="1"/>
</dbReference>
<feature type="coiled-coil region" evidence="1">
    <location>
        <begin position="96"/>
        <end position="123"/>
    </location>
</feature>
<dbReference type="EMBL" id="SNRW01008004">
    <property type="protein sequence ID" value="KAA6380269.1"/>
    <property type="molecule type" value="Genomic_DNA"/>
</dbReference>
<dbReference type="GO" id="GO:0000151">
    <property type="term" value="C:ubiquitin ligase complex"/>
    <property type="evidence" value="ECO:0007669"/>
    <property type="project" value="InterPro"/>
</dbReference>
<dbReference type="UniPathway" id="UPA00143"/>
<keyword evidence="1" id="KW-0175">Coiled coil</keyword>
<dbReference type="GO" id="GO:0036503">
    <property type="term" value="P:ERAD pathway"/>
    <property type="evidence" value="ECO:0007669"/>
    <property type="project" value="InterPro"/>
</dbReference>
<reference evidence="4 5" key="1">
    <citation type="submission" date="2019-03" db="EMBL/GenBank/DDBJ databases">
        <title>Single cell metagenomics reveals metabolic interactions within the superorganism composed of flagellate Streblomastix strix and complex community of Bacteroidetes bacteria on its surface.</title>
        <authorList>
            <person name="Treitli S.C."/>
            <person name="Kolisko M."/>
            <person name="Husnik F."/>
            <person name="Keeling P."/>
            <person name="Hampl V."/>
        </authorList>
    </citation>
    <scope>NUCLEOTIDE SEQUENCE [LARGE SCALE GENOMIC DNA]</scope>
    <source>
        <strain evidence="4">ST1C</strain>
    </source>
</reference>
<feature type="non-terminal residue" evidence="4">
    <location>
        <position position="1"/>
    </location>
</feature>
<dbReference type="SUPFAM" id="SSF57850">
    <property type="entry name" value="RING/U-box"/>
    <property type="match status" value="1"/>
</dbReference>
<dbReference type="GO" id="GO:0000209">
    <property type="term" value="P:protein polyubiquitination"/>
    <property type="evidence" value="ECO:0007669"/>
    <property type="project" value="TreeGrafter"/>
</dbReference>
<feature type="region of interest" description="Disordered" evidence="2">
    <location>
        <begin position="768"/>
        <end position="787"/>
    </location>
</feature>
<dbReference type="Gene3D" id="3.30.40.10">
    <property type="entry name" value="Zinc/RING finger domain, C3HC4 (zinc finger)"/>
    <property type="match status" value="1"/>
</dbReference>
<evidence type="ECO:0000256" key="2">
    <source>
        <dbReference type="SAM" id="MobiDB-lite"/>
    </source>
</evidence>
<protein>
    <recommendedName>
        <fullName evidence="3">U-box domain-containing protein</fullName>
    </recommendedName>
</protein>
<evidence type="ECO:0000313" key="5">
    <source>
        <dbReference type="Proteomes" id="UP000324800"/>
    </source>
</evidence>
<dbReference type="AlphaFoldDB" id="A0A5J4VCN4"/>
<name>A0A5J4VCN4_9EUKA</name>
<dbReference type="InterPro" id="IPR003613">
    <property type="entry name" value="Ubox_domain"/>
</dbReference>
<dbReference type="InterPro" id="IPR045132">
    <property type="entry name" value="UBE4"/>
</dbReference>
<gene>
    <name evidence="4" type="ORF">EZS28_024204</name>
</gene>
<proteinExistence type="predicted"/>
<feature type="compositionally biased region" description="Low complexity" evidence="2">
    <location>
        <begin position="519"/>
        <end position="528"/>
    </location>
</feature>
<feature type="compositionally biased region" description="Basic and acidic residues" evidence="2">
    <location>
        <begin position="496"/>
        <end position="506"/>
    </location>
</feature>